<accession>A0AAN4ZJF0</accession>
<gene>
    <name evidence="1" type="ORF">PMAYCL1PPCAC_08950</name>
</gene>
<evidence type="ECO:0000313" key="2">
    <source>
        <dbReference type="Proteomes" id="UP001328107"/>
    </source>
</evidence>
<evidence type="ECO:0000313" key="1">
    <source>
        <dbReference type="EMBL" id="GMR38755.1"/>
    </source>
</evidence>
<dbReference type="AlphaFoldDB" id="A0AAN4ZJF0"/>
<organism evidence="1 2">
    <name type="scientific">Pristionchus mayeri</name>
    <dbReference type="NCBI Taxonomy" id="1317129"/>
    <lineage>
        <taxon>Eukaryota</taxon>
        <taxon>Metazoa</taxon>
        <taxon>Ecdysozoa</taxon>
        <taxon>Nematoda</taxon>
        <taxon>Chromadorea</taxon>
        <taxon>Rhabditida</taxon>
        <taxon>Rhabditina</taxon>
        <taxon>Diplogasteromorpha</taxon>
        <taxon>Diplogasteroidea</taxon>
        <taxon>Neodiplogasteridae</taxon>
        <taxon>Pristionchus</taxon>
    </lineage>
</organism>
<keyword evidence="2" id="KW-1185">Reference proteome</keyword>
<sequence>VNILSATRKELVPAYTRLYQVDDGTIFYCKYSPPMRLYVKWEGKEIDGQLPDGQLKQRSTKNGQTDLAIVACGNYLFFLSADK</sequence>
<feature type="non-terminal residue" evidence="1">
    <location>
        <position position="1"/>
    </location>
</feature>
<comment type="caution">
    <text evidence="1">The sequence shown here is derived from an EMBL/GenBank/DDBJ whole genome shotgun (WGS) entry which is preliminary data.</text>
</comment>
<feature type="non-terminal residue" evidence="1">
    <location>
        <position position="83"/>
    </location>
</feature>
<proteinExistence type="predicted"/>
<protein>
    <submittedName>
        <fullName evidence="1">Uncharacterized protein</fullName>
    </submittedName>
</protein>
<dbReference type="EMBL" id="BTRK01000002">
    <property type="protein sequence ID" value="GMR38755.1"/>
    <property type="molecule type" value="Genomic_DNA"/>
</dbReference>
<reference evidence="2" key="1">
    <citation type="submission" date="2022-10" db="EMBL/GenBank/DDBJ databases">
        <title>Genome assembly of Pristionchus species.</title>
        <authorList>
            <person name="Yoshida K."/>
            <person name="Sommer R.J."/>
        </authorList>
    </citation>
    <scope>NUCLEOTIDE SEQUENCE [LARGE SCALE GENOMIC DNA]</scope>
    <source>
        <strain evidence="2">RS5460</strain>
    </source>
</reference>
<name>A0AAN4ZJF0_9BILA</name>
<dbReference type="Proteomes" id="UP001328107">
    <property type="component" value="Unassembled WGS sequence"/>
</dbReference>